<keyword evidence="3" id="KW-1185">Reference proteome</keyword>
<feature type="compositionally biased region" description="Low complexity" evidence="1">
    <location>
        <begin position="1"/>
        <end position="50"/>
    </location>
</feature>
<sequence length="359" mass="38027">MSSAAATRPPATTAGTASGSSTSSTSAIPGPSSSSNPSSSTKPASSSASSQPQVSLLGTLPFHLVPALLRRIESNLVTLPPTLLCEKETVLARHDDETSAVRETGDNAWASVVKARKGVKLRVVETVKRSNSGGGDSVECTLSLPLPSLPERQYPRASVRPSYTVQVLSDTTLSPGQTFDSTHNPLNTPTASTHTDPLLGFDPTTHLDTDRANGWKSFVSSIGWRPHFAFLRHGLTYPLNQTLSRHSSTATSTPINPAQGTKHTLNVYRIFTPDPTGYTDDWVPLDPEGATVVVELIATIGGQLDQSHFNPFCSAIEPGTPQMGGGLDPSSTIENAIEYAASVAKALRGLVDLRREAYD</sequence>
<dbReference type="KEGG" id="sgra:EX895_006452"/>
<dbReference type="RefSeq" id="XP_029736535.1">
    <property type="nucleotide sequence ID" value="XM_029887043.1"/>
</dbReference>
<name>A0A4U7KKH5_9BASI</name>
<reference evidence="2 3" key="1">
    <citation type="submission" date="2019-05" db="EMBL/GenBank/DDBJ databases">
        <title>Sporisorium graminicola CBS 10092 draft sequencing and annotation.</title>
        <authorList>
            <person name="Solano-Gonzalez S."/>
            <person name="Caddick M.X."/>
            <person name="Darby A."/>
        </authorList>
    </citation>
    <scope>NUCLEOTIDE SEQUENCE [LARGE SCALE GENOMIC DNA]</scope>
    <source>
        <strain evidence="2 3">CBS 10092</strain>
    </source>
</reference>
<evidence type="ECO:0000313" key="2">
    <source>
        <dbReference type="EMBL" id="TKY84550.1"/>
    </source>
</evidence>
<dbReference type="EMBL" id="SRRM01000022">
    <property type="protein sequence ID" value="TKY84550.1"/>
    <property type="molecule type" value="Genomic_DNA"/>
</dbReference>
<dbReference type="GeneID" id="40729347"/>
<evidence type="ECO:0000256" key="1">
    <source>
        <dbReference type="SAM" id="MobiDB-lite"/>
    </source>
</evidence>
<feature type="region of interest" description="Disordered" evidence="1">
    <location>
        <begin position="1"/>
        <end position="52"/>
    </location>
</feature>
<protein>
    <submittedName>
        <fullName evidence="2">Uncharacterized protein</fullName>
    </submittedName>
</protein>
<dbReference type="AlphaFoldDB" id="A0A4U7KKH5"/>
<comment type="caution">
    <text evidence="2">The sequence shown here is derived from an EMBL/GenBank/DDBJ whole genome shotgun (WGS) entry which is preliminary data.</text>
</comment>
<proteinExistence type="predicted"/>
<gene>
    <name evidence="2" type="ORF">EX895_006452</name>
</gene>
<dbReference type="Proteomes" id="UP000306050">
    <property type="component" value="Chromosome SGRAM_9"/>
</dbReference>
<evidence type="ECO:0000313" key="3">
    <source>
        <dbReference type="Proteomes" id="UP000306050"/>
    </source>
</evidence>
<accession>A0A4U7KKH5</accession>
<dbReference type="OrthoDB" id="2546643at2759"/>
<organism evidence="2 3">
    <name type="scientific">Sporisorium graminicola</name>
    <dbReference type="NCBI Taxonomy" id="280036"/>
    <lineage>
        <taxon>Eukaryota</taxon>
        <taxon>Fungi</taxon>
        <taxon>Dikarya</taxon>
        <taxon>Basidiomycota</taxon>
        <taxon>Ustilaginomycotina</taxon>
        <taxon>Ustilaginomycetes</taxon>
        <taxon>Ustilaginales</taxon>
        <taxon>Ustilaginaceae</taxon>
        <taxon>Sporisorium</taxon>
    </lineage>
</organism>